<organism evidence="4">
    <name type="scientific">Aphanomyces invadans</name>
    <dbReference type="NCBI Taxonomy" id="157072"/>
    <lineage>
        <taxon>Eukaryota</taxon>
        <taxon>Sar</taxon>
        <taxon>Stramenopiles</taxon>
        <taxon>Oomycota</taxon>
        <taxon>Saprolegniomycetes</taxon>
        <taxon>Saprolegniales</taxon>
        <taxon>Verrucalvaceae</taxon>
        <taxon>Aphanomyces</taxon>
    </lineage>
</organism>
<dbReference type="GeneID" id="20086881"/>
<evidence type="ECO:0000256" key="1">
    <source>
        <dbReference type="ARBA" id="ARBA00022574"/>
    </source>
</evidence>
<dbReference type="PROSITE" id="PS00678">
    <property type="entry name" value="WD_REPEATS_1"/>
    <property type="match status" value="2"/>
</dbReference>
<dbReference type="eggNOG" id="KOG0276">
    <property type="taxonomic scope" value="Eukaryota"/>
</dbReference>
<accession>A0A024TSI9</accession>
<sequence length="308" mass="33481">MLSPALASTTKLFYPSARVKSIDWHSMLPWVALGLYSGDVVILDTTSPRDGSPSVVHTIHVSKQPVRAVRFIPQKNWIVVGSDDLFLRVYDLTDWALVIAIEAAHGDYIRCLDIHPSLPLVLSCGDDALVKTWNWDLHWANIDTFTGHSKYVMMAKFSPQGDTIVSVSMDCTIRMWKLGAPLAPVFVIEHAHANGIDCVGFDATGSQLVTGADDFTLKLWDVNTQRLMKTLPGHSGNVTSAAFLPLAPSIVVSTSEDKSVRAWNISTGAIVWSLVDAGDLGRAWGVSCKASHVAIGFDQGCCLVDIHA</sequence>
<dbReference type="GO" id="GO:0006891">
    <property type="term" value="P:intra-Golgi vesicle-mediated transport"/>
    <property type="evidence" value="ECO:0007669"/>
    <property type="project" value="TreeGrafter"/>
</dbReference>
<dbReference type="InterPro" id="IPR050844">
    <property type="entry name" value="Coatomer_complex_subunit"/>
</dbReference>
<dbReference type="OrthoDB" id="2150324at2759"/>
<gene>
    <name evidence="4" type="ORF">H310_09831</name>
</gene>
<proteinExistence type="predicted"/>
<dbReference type="InterPro" id="IPR001680">
    <property type="entry name" value="WD40_rpt"/>
</dbReference>
<reference evidence="4" key="1">
    <citation type="submission" date="2013-12" db="EMBL/GenBank/DDBJ databases">
        <title>The Genome Sequence of Aphanomyces invadans NJM9701.</title>
        <authorList>
            <consortium name="The Broad Institute Genomics Platform"/>
            <person name="Russ C."/>
            <person name="Tyler B."/>
            <person name="van West P."/>
            <person name="Dieguez-Uribeondo J."/>
            <person name="Young S.K."/>
            <person name="Zeng Q."/>
            <person name="Gargeya S."/>
            <person name="Fitzgerald M."/>
            <person name="Abouelleil A."/>
            <person name="Alvarado L."/>
            <person name="Chapman S.B."/>
            <person name="Gainer-Dewar J."/>
            <person name="Goldberg J."/>
            <person name="Griggs A."/>
            <person name="Gujja S."/>
            <person name="Hansen M."/>
            <person name="Howarth C."/>
            <person name="Imamovic A."/>
            <person name="Ireland A."/>
            <person name="Larimer J."/>
            <person name="McCowan C."/>
            <person name="Murphy C."/>
            <person name="Pearson M."/>
            <person name="Poon T.W."/>
            <person name="Priest M."/>
            <person name="Roberts A."/>
            <person name="Saif S."/>
            <person name="Shea T."/>
            <person name="Sykes S."/>
            <person name="Wortman J."/>
            <person name="Nusbaum C."/>
            <person name="Birren B."/>
        </authorList>
    </citation>
    <scope>NUCLEOTIDE SEQUENCE [LARGE SCALE GENOMIC DNA]</scope>
    <source>
        <strain evidence="4">NJM9701</strain>
    </source>
</reference>
<name>A0A024TSI9_9STRA</name>
<dbReference type="InterPro" id="IPR036322">
    <property type="entry name" value="WD40_repeat_dom_sf"/>
</dbReference>
<dbReference type="SMART" id="SM00320">
    <property type="entry name" value="WD40"/>
    <property type="match status" value="6"/>
</dbReference>
<evidence type="ECO:0000313" key="4">
    <source>
        <dbReference type="EMBL" id="ETV96983.1"/>
    </source>
</evidence>
<dbReference type="CDD" id="cd00200">
    <property type="entry name" value="WD40"/>
    <property type="match status" value="1"/>
</dbReference>
<evidence type="ECO:0000256" key="3">
    <source>
        <dbReference type="PROSITE-ProRule" id="PRU00221"/>
    </source>
</evidence>
<dbReference type="InterPro" id="IPR019775">
    <property type="entry name" value="WD40_repeat_CS"/>
</dbReference>
<dbReference type="PRINTS" id="PR00320">
    <property type="entry name" value="GPROTEINBRPT"/>
</dbReference>
<dbReference type="VEuPathDB" id="FungiDB:H310_09831"/>
<dbReference type="STRING" id="157072.A0A024TSI9"/>
<dbReference type="Pfam" id="PF00400">
    <property type="entry name" value="WD40"/>
    <property type="match status" value="5"/>
</dbReference>
<dbReference type="InterPro" id="IPR020472">
    <property type="entry name" value="WD40_PAC1"/>
</dbReference>
<dbReference type="Gene3D" id="2.130.10.10">
    <property type="entry name" value="YVTN repeat-like/Quinoprotein amine dehydrogenase"/>
    <property type="match status" value="1"/>
</dbReference>
<feature type="repeat" description="WD" evidence="3">
    <location>
        <begin position="231"/>
        <end position="273"/>
    </location>
</feature>
<dbReference type="RefSeq" id="XP_008874229.1">
    <property type="nucleotide sequence ID" value="XM_008876007.1"/>
</dbReference>
<keyword evidence="2" id="KW-0677">Repeat</keyword>
<dbReference type="AlphaFoldDB" id="A0A024TSI9"/>
<dbReference type="InterPro" id="IPR015943">
    <property type="entry name" value="WD40/YVTN_repeat-like_dom_sf"/>
</dbReference>
<dbReference type="EMBL" id="KI913974">
    <property type="protein sequence ID" value="ETV96983.1"/>
    <property type="molecule type" value="Genomic_DNA"/>
</dbReference>
<evidence type="ECO:0000256" key="2">
    <source>
        <dbReference type="ARBA" id="ARBA00022737"/>
    </source>
</evidence>
<dbReference type="SUPFAM" id="SSF50978">
    <property type="entry name" value="WD40 repeat-like"/>
    <property type="match status" value="1"/>
</dbReference>
<feature type="repeat" description="WD" evidence="3">
    <location>
        <begin position="145"/>
        <end position="178"/>
    </location>
</feature>
<keyword evidence="1 3" id="KW-0853">WD repeat</keyword>
<dbReference type="GO" id="GO:0006886">
    <property type="term" value="P:intracellular protein transport"/>
    <property type="evidence" value="ECO:0007669"/>
    <property type="project" value="TreeGrafter"/>
</dbReference>
<dbReference type="PROSITE" id="PS50082">
    <property type="entry name" value="WD_REPEATS_2"/>
    <property type="match status" value="4"/>
</dbReference>
<feature type="repeat" description="WD" evidence="3">
    <location>
        <begin position="102"/>
        <end position="134"/>
    </location>
</feature>
<dbReference type="PANTHER" id="PTHR19876">
    <property type="entry name" value="COATOMER"/>
    <property type="match status" value="1"/>
</dbReference>
<dbReference type="PANTHER" id="PTHR19876:SF2">
    <property type="entry name" value="COATOMER SUBUNIT BETA"/>
    <property type="match status" value="1"/>
</dbReference>
<protein>
    <submittedName>
        <fullName evidence="4">Uncharacterized protein</fullName>
    </submittedName>
</protein>
<dbReference type="GO" id="GO:0006888">
    <property type="term" value="P:endoplasmic reticulum to Golgi vesicle-mediated transport"/>
    <property type="evidence" value="ECO:0007669"/>
    <property type="project" value="TreeGrafter"/>
</dbReference>
<dbReference type="PROSITE" id="PS50294">
    <property type="entry name" value="WD_REPEATS_REGION"/>
    <property type="match status" value="3"/>
</dbReference>
<dbReference type="GO" id="GO:0030126">
    <property type="term" value="C:COPI vesicle coat"/>
    <property type="evidence" value="ECO:0007669"/>
    <property type="project" value="TreeGrafter"/>
</dbReference>
<feature type="repeat" description="WD" evidence="3">
    <location>
        <begin position="189"/>
        <end position="230"/>
    </location>
</feature>
<dbReference type="GO" id="GO:0006890">
    <property type="term" value="P:retrograde vesicle-mediated transport, Golgi to endoplasmic reticulum"/>
    <property type="evidence" value="ECO:0007669"/>
    <property type="project" value="TreeGrafter"/>
</dbReference>